<feature type="region of interest" description="Disordered" evidence="1">
    <location>
        <begin position="938"/>
        <end position="995"/>
    </location>
</feature>
<evidence type="ECO:0000313" key="3">
    <source>
        <dbReference type="Proteomes" id="UP000502917"/>
    </source>
</evidence>
<gene>
    <name evidence="2" type="ORF">CPYG_00076</name>
</gene>
<organism evidence="2 3">
    <name type="scientific">Cyanophage P-SS1</name>
    <dbReference type="NCBI Taxonomy" id="889957"/>
    <lineage>
        <taxon>Viruses</taxon>
        <taxon>Duplodnaviria</taxon>
        <taxon>Heunggongvirae</taxon>
        <taxon>Uroviricota</taxon>
        <taxon>Caudoviricetes</taxon>
        <taxon>Pantevenvirales</taxon>
        <taxon>Kyanoviridae</taxon>
        <taxon>Ronodorvirus</taxon>
        <taxon>Ronodorvirus ssm4</taxon>
    </lineage>
</organism>
<sequence length="1079" mass="113550">MNVSPTKINIYKFVSTTGIAAASDAKKEEKATIGIQTKQVEAINQLGGVVNGIAGSLVKIEAIEIARAKALAKKATEFEPEYTEVKKQKFTFVGKLLEAFKAPNFLKGLMQMLGALFKMLIGVPVLKWLADEKNQKTIVNTFKIIYGVFKAISSFIASAFVTGINSLARALRGGENMSTWQRVLAFAKGIVAFGAIVVGLKWLNPLRIGKTMKEIGMIFKGFNNALFNFRNALRARRGLKALKHGGGLGGSKFLRRAPGFTKGALITGGILTVGSMVMGGDAEAAEEGGEEEGGEEVPERKMGGPIGKANIGRIVPQQGGLIRGPDTGYPVSMDGGKSTSFIGHGTEKVVGDKKGGGYVIPINNAATRANPYLTAYNEAAAAGLGMSGAMPPEMFIGGLFKGAGNLLKGRTWGGAQRMGTQANFGTGRDGGFGTGTHGSGWPSAWDGKPVGGQTNSPTKKPGLWGQIGNFLTKGDGQTSGAAMIGRMFGNEQAGASIGNIMGIFQGGGSGKDGKATGWDIIKGIGGVAGNFLGGSKAGGWINTAMGIGDILKGDGNWASKFRDIAGNFGGTIADLIGGKTGAAIGGFMNSYFNGTAGSIGEMISGMGAQAGTGRIADAANHPGYSGGMGVTDPDGGPRAAKILGRQMLSRGMTVYGHPNFKNNKFNKENKANEKGYDPGGRQPVGGGPFHSKGLGLNIADYRPGDFGARLRNLADFLRGQIDTFKVVQIIYDKWGMWFAGQKEKKGPSKYGYPDSIGVGVAPKTPEETTGVGSQQAVANSQRTIMKNALEGGDGSVGDAALNIRKVLNQADAADKGAKKSDFGGNFFMDLLSKGENTKISDAFMKSSDQKKGLDAFALAQDNEGLTNFLYKKGANEEQATNYMNLIDGDLFTKTPLFNNDDKFSFSTNFKIGNSLYTKDDGKSATDFYAKKNMGITDSEATQRKNNQQERNRGVAFSTSKKDGESLISKAPKTQSSVSTAGGGGQNTSSQDKERDYYNKKAAKDRMHATNAMQEKIQTTIQTALAAVQAHNSGVQATVESENQKVLQMQKAARSMVARVKAQNKRGSGARGNQNQSVMG</sequence>
<evidence type="ECO:0000256" key="1">
    <source>
        <dbReference type="SAM" id="MobiDB-lite"/>
    </source>
</evidence>
<feature type="compositionally biased region" description="Acidic residues" evidence="1">
    <location>
        <begin position="283"/>
        <end position="296"/>
    </location>
</feature>
<feature type="region of interest" description="Disordered" evidence="1">
    <location>
        <begin position="1060"/>
        <end position="1079"/>
    </location>
</feature>
<feature type="compositionally biased region" description="Basic and acidic residues" evidence="1">
    <location>
        <begin position="665"/>
        <end position="676"/>
    </location>
</feature>
<dbReference type="Proteomes" id="UP000502917">
    <property type="component" value="Segment"/>
</dbReference>
<reference evidence="2 3" key="1">
    <citation type="submission" date="2010-12" db="EMBL/GenBank/DDBJ databases">
        <title>The Genome Sequence of Cyanophage P-SS1.</title>
        <authorList>
            <consortium name="The Broad Institute Genome Sequencing Platform"/>
            <person name="Henn M.R."/>
            <person name="Sullivan M.S."/>
            <person name="Osburne M.S."/>
            <person name="Levin J."/>
            <person name="Malboeuf C."/>
            <person name="Casali M."/>
            <person name="Russ C."/>
            <person name="Lennon N."/>
            <person name="Chapman S.B."/>
            <person name="Erlich R."/>
            <person name="Young S.K."/>
            <person name="Yandava C."/>
            <person name="Zeng Q."/>
            <person name="Alvarado L."/>
            <person name="Anderson S."/>
            <person name="Berlin A."/>
            <person name="Chen Z."/>
            <person name="Freedman E."/>
            <person name="Gellesch M."/>
            <person name="Goldberg J."/>
            <person name="Green L."/>
            <person name="Griggs A."/>
            <person name="Gujja S."/>
            <person name="Heilman E.R."/>
            <person name="Heiman D."/>
            <person name="Hollinger A."/>
            <person name="Howarth C."/>
            <person name="Larson L."/>
            <person name="Mehta T."/>
            <person name="Pearson M."/>
            <person name="Roberts A."/>
            <person name="Ryan E."/>
            <person name="Saif S."/>
            <person name="Shea T."/>
            <person name="Shenoy N."/>
            <person name="Sisk P."/>
            <person name="Stolte C."/>
            <person name="Sykes S."/>
            <person name="White J."/>
            <person name="Yu Q."/>
            <person name="Coleman M.L."/>
            <person name="Huang K.H."/>
            <person name="Weigele P.R."/>
            <person name="DeFrancesco A.S."/>
            <person name="Kern S.E."/>
            <person name="Thompson L.R."/>
            <person name="Fu R."/>
            <person name="Hombeck B."/>
            <person name="Chisholm S.W."/>
            <person name="Haas B."/>
            <person name="Nusbaum C."/>
            <person name="Birren B."/>
        </authorList>
    </citation>
    <scope>NUCLEOTIDE SEQUENCE [LARGE SCALE GENOMIC DNA]</scope>
    <source>
        <strain evidence="2 3">P-SS1</strain>
    </source>
</reference>
<feature type="compositionally biased region" description="Basic and acidic residues" evidence="1">
    <location>
        <begin position="940"/>
        <end position="952"/>
    </location>
</feature>
<accession>M1NWW2</accession>
<name>M1NWW2_9CAUD</name>
<proteinExistence type="predicted"/>
<evidence type="ECO:0000313" key="2">
    <source>
        <dbReference type="EMBL" id="AGF91371.1"/>
    </source>
</evidence>
<feature type="region of interest" description="Disordered" evidence="1">
    <location>
        <begin position="662"/>
        <end position="688"/>
    </location>
</feature>
<dbReference type="EMBL" id="JF974306">
    <property type="protein sequence ID" value="AGF91371.1"/>
    <property type="molecule type" value="Genomic_DNA"/>
</dbReference>
<protein>
    <submittedName>
        <fullName evidence="2">Uncharacterized protein</fullName>
    </submittedName>
</protein>
<feature type="region of interest" description="Disordered" evidence="1">
    <location>
        <begin position="282"/>
        <end position="306"/>
    </location>
</feature>
<feature type="compositionally biased region" description="Polar residues" evidence="1">
    <location>
        <begin position="1070"/>
        <end position="1079"/>
    </location>
</feature>